<dbReference type="EMBL" id="KQ981855">
    <property type="protein sequence ID" value="KYN34931.1"/>
    <property type="molecule type" value="Genomic_DNA"/>
</dbReference>
<reference evidence="1 2" key="1">
    <citation type="submission" date="2016-03" db="EMBL/GenBank/DDBJ databases">
        <title>Trachymyrmex septentrionalis WGS genome.</title>
        <authorList>
            <person name="Nygaard S."/>
            <person name="Hu H."/>
            <person name="Boomsma J."/>
            <person name="Zhang G."/>
        </authorList>
    </citation>
    <scope>NUCLEOTIDE SEQUENCE [LARGE SCALE GENOMIC DNA]</scope>
    <source>
        <strain evidence="1">Tsep2-gDNA-1</strain>
        <tissue evidence="1">Whole body</tissue>
    </source>
</reference>
<evidence type="ECO:0000313" key="2">
    <source>
        <dbReference type="Proteomes" id="UP000078541"/>
    </source>
</evidence>
<dbReference type="AlphaFoldDB" id="A0A195F3H1"/>
<proteinExistence type="predicted"/>
<gene>
    <name evidence="1" type="ORF">ALC56_10899</name>
</gene>
<organism evidence="1 2">
    <name type="scientific">Trachymyrmex septentrionalis</name>
    <dbReference type="NCBI Taxonomy" id="34720"/>
    <lineage>
        <taxon>Eukaryota</taxon>
        <taxon>Metazoa</taxon>
        <taxon>Ecdysozoa</taxon>
        <taxon>Arthropoda</taxon>
        <taxon>Hexapoda</taxon>
        <taxon>Insecta</taxon>
        <taxon>Pterygota</taxon>
        <taxon>Neoptera</taxon>
        <taxon>Endopterygota</taxon>
        <taxon>Hymenoptera</taxon>
        <taxon>Apocrita</taxon>
        <taxon>Aculeata</taxon>
        <taxon>Formicoidea</taxon>
        <taxon>Formicidae</taxon>
        <taxon>Myrmicinae</taxon>
        <taxon>Trachymyrmex</taxon>
    </lineage>
</organism>
<keyword evidence="2" id="KW-1185">Reference proteome</keyword>
<feature type="non-terminal residue" evidence="1">
    <location>
        <position position="1"/>
    </location>
</feature>
<protein>
    <submittedName>
        <fullName evidence="1">Uncharacterized protein</fullName>
    </submittedName>
</protein>
<sequence length="150" mass="16620">SAKVESAAFYVRIPSYTMTAIQRYGDIVIHFDNLHGFYAQGLKPKRGTKDQIRRANAAQRRGNVGSHTYTTNMRAQLEFCALCPTITRSRCDGALARVVRVACVFISGKGGRSVCCATGKFLEVVRNLPVDAITLTNFVRLINSWCRISS</sequence>
<accession>A0A195F3H1</accession>
<name>A0A195F3H1_9HYME</name>
<evidence type="ECO:0000313" key="1">
    <source>
        <dbReference type="EMBL" id="KYN34931.1"/>
    </source>
</evidence>
<dbReference type="Proteomes" id="UP000078541">
    <property type="component" value="Unassembled WGS sequence"/>
</dbReference>